<evidence type="ECO:0000256" key="3">
    <source>
        <dbReference type="PROSITE-ProRule" id="PRU00221"/>
    </source>
</evidence>
<organism evidence="5 6">
    <name type="scientific">Elsinoe ampelina</name>
    <dbReference type="NCBI Taxonomy" id="302913"/>
    <lineage>
        <taxon>Eukaryota</taxon>
        <taxon>Fungi</taxon>
        <taxon>Dikarya</taxon>
        <taxon>Ascomycota</taxon>
        <taxon>Pezizomycotina</taxon>
        <taxon>Dothideomycetes</taxon>
        <taxon>Dothideomycetidae</taxon>
        <taxon>Myriangiales</taxon>
        <taxon>Elsinoaceae</taxon>
        <taxon>Elsinoe</taxon>
    </lineage>
</organism>
<keyword evidence="1 3" id="KW-0853">WD repeat</keyword>
<evidence type="ECO:0000256" key="4">
    <source>
        <dbReference type="SAM" id="MobiDB-lite"/>
    </source>
</evidence>
<evidence type="ECO:0000256" key="2">
    <source>
        <dbReference type="ARBA" id="ARBA00022737"/>
    </source>
</evidence>
<dbReference type="InterPro" id="IPR036322">
    <property type="entry name" value="WD40_repeat_dom_sf"/>
</dbReference>
<name>A0A6A6GS73_9PEZI</name>
<evidence type="ECO:0000313" key="6">
    <source>
        <dbReference type="Proteomes" id="UP000799538"/>
    </source>
</evidence>
<dbReference type="OrthoDB" id="10263272at2759"/>
<dbReference type="GO" id="GO:0010997">
    <property type="term" value="F:anaphase-promoting complex binding"/>
    <property type="evidence" value="ECO:0007669"/>
    <property type="project" value="InterPro"/>
</dbReference>
<dbReference type="Proteomes" id="UP000799538">
    <property type="component" value="Unassembled WGS sequence"/>
</dbReference>
<dbReference type="SMART" id="SM00320">
    <property type="entry name" value="WD40"/>
    <property type="match status" value="3"/>
</dbReference>
<dbReference type="Pfam" id="PF00400">
    <property type="entry name" value="WD40"/>
    <property type="match status" value="1"/>
</dbReference>
<dbReference type="PROSITE" id="PS50082">
    <property type="entry name" value="WD_REPEATS_2"/>
    <property type="match status" value="1"/>
</dbReference>
<dbReference type="GO" id="GO:1990757">
    <property type="term" value="F:ubiquitin ligase activator activity"/>
    <property type="evidence" value="ECO:0007669"/>
    <property type="project" value="TreeGrafter"/>
</dbReference>
<dbReference type="InterPro" id="IPR015943">
    <property type="entry name" value="WD40/YVTN_repeat-like_dom_sf"/>
</dbReference>
<keyword evidence="2" id="KW-0677">Repeat</keyword>
<keyword evidence="6" id="KW-1185">Reference proteome</keyword>
<feature type="region of interest" description="Disordered" evidence="4">
    <location>
        <begin position="497"/>
        <end position="520"/>
    </location>
</feature>
<dbReference type="GO" id="GO:0005680">
    <property type="term" value="C:anaphase-promoting complex"/>
    <property type="evidence" value="ECO:0007669"/>
    <property type="project" value="TreeGrafter"/>
</dbReference>
<dbReference type="GO" id="GO:0031145">
    <property type="term" value="P:anaphase-promoting complex-dependent catabolic process"/>
    <property type="evidence" value="ECO:0007669"/>
    <property type="project" value="TreeGrafter"/>
</dbReference>
<feature type="region of interest" description="Disordered" evidence="4">
    <location>
        <begin position="323"/>
        <end position="351"/>
    </location>
</feature>
<sequence length="582" mass="63268">MAAALPRADRYTAPRRSVSTGSNFFMDGNTILSDGVHSISDGRGRRVASGTNAPLHASDFFGKGDPTEERDMFKERLAVAFDYHLCEKILNPPLLRPSSGLPWYYDRFSVARPKPAWKDNAWTYDSPSSLLDAPGLRDDYYCSLLSYCSNAQCLASEAEGVKTPESLTSPFSSHITSLSFSSEAGQKSILAIGRADGRVTLWNTLAREPCFDSDQPSPVSCVSFSPRQIRRHSYRDSTVKAEMELLAVGDEAGNIYVYAVEYPDQDERSLYDWHGALNILVRLEAHSQQVCGLAWSIDAAFLATGSNDNSVYIFEARTIFPNSKRSGRSSRRAPNATGPSGNAHPRISIPTSLRPARSYPFASPRPHIDSSSYNTLPSSSARHHITLSAAVKALTYSPWAPSLLALGAGSNDRGIHFHHALSGQKLAAIDCAAQVTSLTWSTTRREIAATFGFAQPEHKVRVAVYSWPDCVVRVKIEWAGEERALWGIAFRGGPEKAGVGGRGRGKWKGRGRRTGRGTRTDREGCLVVATSDASIKFHEVWGEGPGGARVVGSLGGPGSLGSEVLEEVEGFGLGRERGIVIR</sequence>
<dbReference type="PANTHER" id="PTHR19918">
    <property type="entry name" value="CELL DIVISION CYCLE 20 CDC20 FIZZY -RELATED"/>
    <property type="match status" value="1"/>
</dbReference>
<accession>A0A6A6GS73</accession>
<proteinExistence type="predicted"/>
<dbReference type="PANTHER" id="PTHR19918:SF5">
    <property type="entry name" value="MEIOSIS-SPECIFIC APC_C ACTIVATOR PROTEIN AMA1"/>
    <property type="match status" value="1"/>
</dbReference>
<dbReference type="EMBL" id="ML992501">
    <property type="protein sequence ID" value="KAF2228183.1"/>
    <property type="molecule type" value="Genomic_DNA"/>
</dbReference>
<dbReference type="InterPro" id="IPR033010">
    <property type="entry name" value="Cdc20/Fizzy"/>
</dbReference>
<evidence type="ECO:0000313" key="5">
    <source>
        <dbReference type="EMBL" id="KAF2228183.1"/>
    </source>
</evidence>
<evidence type="ECO:0000256" key="1">
    <source>
        <dbReference type="ARBA" id="ARBA00022574"/>
    </source>
</evidence>
<dbReference type="GO" id="GO:1905786">
    <property type="term" value="P:positive regulation of anaphase-promoting complex-dependent catabolic process"/>
    <property type="evidence" value="ECO:0007669"/>
    <property type="project" value="TreeGrafter"/>
</dbReference>
<dbReference type="SUPFAM" id="SSF50978">
    <property type="entry name" value="WD40 repeat-like"/>
    <property type="match status" value="1"/>
</dbReference>
<dbReference type="AlphaFoldDB" id="A0A6A6GS73"/>
<reference evidence="6" key="1">
    <citation type="journal article" date="2020" name="Stud. Mycol.">
        <title>101 Dothideomycetes genomes: A test case for predicting lifestyles and emergence of pathogens.</title>
        <authorList>
            <person name="Haridas S."/>
            <person name="Albert R."/>
            <person name="Binder M."/>
            <person name="Bloem J."/>
            <person name="LaButti K."/>
            <person name="Salamov A."/>
            <person name="Andreopoulos B."/>
            <person name="Baker S."/>
            <person name="Barry K."/>
            <person name="Bills G."/>
            <person name="Bluhm B."/>
            <person name="Cannon C."/>
            <person name="Castanera R."/>
            <person name="Culley D."/>
            <person name="Daum C."/>
            <person name="Ezra D."/>
            <person name="Gonzalez J."/>
            <person name="Henrissat B."/>
            <person name="Kuo A."/>
            <person name="Liang C."/>
            <person name="Lipzen A."/>
            <person name="Lutzoni F."/>
            <person name="Magnuson J."/>
            <person name="Mondo S."/>
            <person name="Nolan M."/>
            <person name="Ohm R."/>
            <person name="Pangilinan J."/>
            <person name="Park H.-J."/>
            <person name="Ramirez L."/>
            <person name="Alfaro M."/>
            <person name="Sun H."/>
            <person name="Tritt A."/>
            <person name="Yoshinaga Y."/>
            <person name="Zwiers L.-H."/>
            <person name="Turgeon B."/>
            <person name="Goodwin S."/>
            <person name="Spatafora J."/>
            <person name="Crous P."/>
            <person name="Grigoriev I."/>
        </authorList>
    </citation>
    <scope>NUCLEOTIDE SEQUENCE [LARGE SCALE GENOMIC DNA]</scope>
    <source>
        <strain evidence="6">CECT 20119</strain>
    </source>
</reference>
<dbReference type="PROSITE" id="PS50294">
    <property type="entry name" value="WD_REPEATS_REGION"/>
    <property type="match status" value="1"/>
</dbReference>
<gene>
    <name evidence="5" type="ORF">BDZ85DRAFT_301178</name>
</gene>
<feature type="compositionally biased region" description="Basic residues" evidence="4">
    <location>
        <begin position="503"/>
        <end position="516"/>
    </location>
</feature>
<feature type="repeat" description="WD" evidence="3">
    <location>
        <begin position="283"/>
        <end position="318"/>
    </location>
</feature>
<protein>
    <submittedName>
        <fullName evidence="5">WD40-repeat-containing domain protein</fullName>
    </submittedName>
</protein>
<dbReference type="Gene3D" id="2.130.10.10">
    <property type="entry name" value="YVTN repeat-like/Quinoprotein amine dehydrogenase"/>
    <property type="match status" value="2"/>
</dbReference>
<dbReference type="InterPro" id="IPR001680">
    <property type="entry name" value="WD40_rpt"/>
</dbReference>